<reference evidence="2" key="2">
    <citation type="submission" date="2016-04" db="EMBL/GenBank/DDBJ databases">
        <title>Complete Genome and Plasmid Sequences for Rhodococcus fascians D188 and Draft Sequences for Rhodococcus spp. Isolates PBTS 1 and PBTS 2.</title>
        <authorList>
            <person name="Stamer R."/>
            <person name="Vereecke D."/>
            <person name="Zhang Y."/>
            <person name="Schilkey F."/>
            <person name="Devitt N."/>
            <person name="Randall J."/>
        </authorList>
    </citation>
    <scope>NUCLEOTIDE SEQUENCE [LARGE SCALE GENOMIC DNA]</scope>
    <source>
        <strain evidence="2">PBTS2</strain>
    </source>
</reference>
<dbReference type="AlphaFoldDB" id="A0A143QTY3"/>
<dbReference type="Proteomes" id="UP000076038">
    <property type="component" value="Chromosome"/>
</dbReference>
<dbReference type="EMBL" id="CP015220">
    <property type="protein sequence ID" value="AMY26142.1"/>
    <property type="molecule type" value="Genomic_DNA"/>
</dbReference>
<name>A0A143QTY3_RHOFA</name>
<evidence type="ECO:0000313" key="1">
    <source>
        <dbReference type="EMBL" id="AMY26142.1"/>
    </source>
</evidence>
<evidence type="ECO:0008006" key="3">
    <source>
        <dbReference type="Google" id="ProtNLM"/>
    </source>
</evidence>
<proteinExistence type="predicted"/>
<evidence type="ECO:0000313" key="2">
    <source>
        <dbReference type="Proteomes" id="UP000076038"/>
    </source>
</evidence>
<sequence length="207" mass="22579">MTDRLWYVAYGSNLLRERFSVYLTGSEDGSEFGAHPPAPSSAAVEAERWLWIDHALYFAGVSRRWTGASAFVSLNTDPTYPSLVHGYLIDSVQLAHVASVENVVDSVDISAVESLSIGEWAALDIDRRGEAYRGKYDALLRLPDIDGLPAFTLTSSIVREHGEPSSKHLSTIRRGLLSAEIDMDVDAYLDAAAGRVTSTRRGSSSEA</sequence>
<reference evidence="1 2" key="1">
    <citation type="journal article" date="2016" name="Genome Announc.">
        <title>Complete Genome and Plasmid Sequences for Rhodococcus fascians D188 and Draft Sequences for Rhodococcus Isolates PBTS 1 and PBTS 2.</title>
        <authorList>
            <person name="Stamler R.A."/>
            <person name="Vereecke D."/>
            <person name="Zhang Y."/>
            <person name="Schilkey F."/>
            <person name="Devitt N."/>
            <person name="Randall J.J."/>
        </authorList>
    </citation>
    <scope>NUCLEOTIDE SEQUENCE [LARGE SCALE GENOMIC DNA]</scope>
    <source>
        <strain evidence="1 2">PBTS2</strain>
    </source>
</reference>
<accession>A0A143QTY3</accession>
<dbReference type="Gene3D" id="3.10.490.10">
    <property type="entry name" value="Gamma-glutamyl cyclotransferase-like"/>
    <property type="match status" value="1"/>
</dbReference>
<protein>
    <recommendedName>
        <fullName evidence="3">Histone deacetylase</fullName>
    </recommendedName>
</protein>
<dbReference type="OrthoDB" id="3470041at2"/>
<keyword evidence="2" id="KW-1185">Reference proteome</keyword>
<dbReference type="RefSeq" id="WP_048320087.1">
    <property type="nucleotide sequence ID" value="NZ_CP015220.1"/>
</dbReference>
<gene>
    <name evidence="1" type="ORF">A3Q41_04882</name>
</gene>
<dbReference type="PATRIC" id="fig|1653479.3.peg.4940"/>
<dbReference type="KEGG" id="rhs:A3Q41_04882"/>
<organism evidence="1 2">
    <name type="scientific">Rhodococcoides fascians</name>
    <name type="common">Rhodococcus fascians</name>
    <dbReference type="NCBI Taxonomy" id="1828"/>
    <lineage>
        <taxon>Bacteria</taxon>
        <taxon>Bacillati</taxon>
        <taxon>Actinomycetota</taxon>
        <taxon>Actinomycetes</taxon>
        <taxon>Mycobacteriales</taxon>
        <taxon>Nocardiaceae</taxon>
        <taxon>Rhodococcoides</taxon>
    </lineage>
</organism>